<keyword evidence="2" id="KW-1185">Reference proteome</keyword>
<dbReference type="RefSeq" id="WP_336449708.1">
    <property type="nucleotide sequence ID" value="NZ_JBAWKY010000006.1"/>
</dbReference>
<organism evidence="1 2">
    <name type="scientific">Exiguobacterium indicum</name>
    <dbReference type="NCBI Taxonomy" id="296995"/>
    <lineage>
        <taxon>Bacteria</taxon>
        <taxon>Bacillati</taxon>
        <taxon>Bacillota</taxon>
        <taxon>Bacilli</taxon>
        <taxon>Bacillales</taxon>
        <taxon>Bacillales Family XII. Incertae Sedis</taxon>
        <taxon>Exiguobacterium</taxon>
    </lineage>
</organism>
<evidence type="ECO:0000313" key="1">
    <source>
        <dbReference type="EMBL" id="MEI4463865.1"/>
    </source>
</evidence>
<evidence type="ECO:0000313" key="2">
    <source>
        <dbReference type="Proteomes" id="UP001387110"/>
    </source>
</evidence>
<proteinExistence type="predicted"/>
<accession>A0ABU8ELR3</accession>
<reference evidence="1 2" key="1">
    <citation type="submission" date="2023-12" db="EMBL/GenBank/DDBJ databases">
        <authorList>
            <person name="Easwaran N."/>
            <person name="Lazarus H.P.S."/>
        </authorList>
    </citation>
    <scope>NUCLEOTIDE SEQUENCE [LARGE SCALE GENOMIC DNA]</scope>
    <source>
        <strain evidence="1 2">VIT-2023</strain>
    </source>
</reference>
<sequence>MNGFLKKIIMTKPWMKYEVIWKGVEFCMDVATEWMNESISKRESLKPNAKPDEYQRLNQDFVLLRGKMQDTLSDIEKELQNGILRLLGFYEGLMDELNEKGILSDADLDIKMSEVRRVLESYEGFVDNELSKSLSFMNPRLMDVLTMSPGFEKEDKMNAFMQSAIDTILVTMTDMFEKDTTQLLDLLADDVADEIDVLQRRADGYAMAIDDLLVAGESMQAHKERMVSDALVRLEVSEALKSQVG</sequence>
<dbReference type="Proteomes" id="UP001387110">
    <property type="component" value="Unassembled WGS sequence"/>
</dbReference>
<comment type="caution">
    <text evidence="1">The sequence shown here is derived from an EMBL/GenBank/DDBJ whole genome shotgun (WGS) entry which is preliminary data.</text>
</comment>
<name>A0ABU8ELR3_9BACL</name>
<dbReference type="EMBL" id="JBAWKY010000006">
    <property type="protein sequence ID" value="MEI4463865.1"/>
    <property type="molecule type" value="Genomic_DNA"/>
</dbReference>
<gene>
    <name evidence="1" type="ORF">SZL87_15675</name>
</gene>
<protein>
    <submittedName>
        <fullName evidence="1">Uncharacterized protein</fullName>
    </submittedName>
</protein>